<dbReference type="SMART" id="SM00547">
    <property type="entry name" value="ZnF_RBZ"/>
    <property type="match status" value="1"/>
</dbReference>
<feature type="compositionally biased region" description="Pro residues" evidence="5">
    <location>
        <begin position="763"/>
        <end position="774"/>
    </location>
</feature>
<evidence type="ECO:0000259" key="7">
    <source>
        <dbReference type="PROSITE" id="PS50235"/>
    </source>
</evidence>
<feature type="compositionally biased region" description="Low complexity" evidence="5">
    <location>
        <begin position="1300"/>
        <end position="1313"/>
    </location>
</feature>
<dbReference type="GO" id="GO:0016579">
    <property type="term" value="P:protein deubiquitination"/>
    <property type="evidence" value="ECO:0007669"/>
    <property type="project" value="InterPro"/>
</dbReference>
<dbReference type="InterPro" id="IPR001876">
    <property type="entry name" value="Znf_RanBP2"/>
</dbReference>
<dbReference type="GO" id="GO:0005829">
    <property type="term" value="C:cytosol"/>
    <property type="evidence" value="ECO:0007669"/>
    <property type="project" value="TreeGrafter"/>
</dbReference>
<feature type="compositionally biased region" description="Pro residues" evidence="5">
    <location>
        <begin position="1270"/>
        <end position="1281"/>
    </location>
</feature>
<dbReference type="OrthoDB" id="289038at2759"/>
<feature type="region of interest" description="Disordered" evidence="5">
    <location>
        <begin position="672"/>
        <end position="717"/>
    </location>
</feature>
<feature type="region of interest" description="Disordered" evidence="5">
    <location>
        <begin position="1112"/>
        <end position="1162"/>
    </location>
</feature>
<keyword evidence="9" id="KW-1185">Reference proteome</keyword>
<feature type="region of interest" description="Disordered" evidence="5">
    <location>
        <begin position="94"/>
        <end position="125"/>
    </location>
</feature>
<dbReference type="InterPro" id="IPR028889">
    <property type="entry name" value="USP"/>
</dbReference>
<feature type="region of interest" description="Disordered" evidence="5">
    <location>
        <begin position="539"/>
        <end position="634"/>
    </location>
</feature>
<dbReference type="PROSITE" id="PS00973">
    <property type="entry name" value="USP_2"/>
    <property type="match status" value="1"/>
</dbReference>
<feature type="region of interest" description="Disordered" evidence="5">
    <location>
        <begin position="760"/>
        <end position="880"/>
    </location>
</feature>
<reference evidence="8 9" key="1">
    <citation type="journal article" date="2010" name="Nature">
        <title>The Ectocarpus genome and the independent evolution of multicellularity in brown algae.</title>
        <authorList>
            <person name="Cock J.M."/>
            <person name="Sterck L."/>
            <person name="Rouze P."/>
            <person name="Scornet D."/>
            <person name="Allen A.E."/>
            <person name="Amoutzias G."/>
            <person name="Anthouard V."/>
            <person name="Artiguenave F."/>
            <person name="Aury J.M."/>
            <person name="Badger J.H."/>
            <person name="Beszteri B."/>
            <person name="Billiau K."/>
            <person name="Bonnet E."/>
            <person name="Bothwell J.H."/>
            <person name="Bowler C."/>
            <person name="Boyen C."/>
            <person name="Brownlee C."/>
            <person name="Carrano C.J."/>
            <person name="Charrier B."/>
            <person name="Cho G.Y."/>
            <person name="Coelho S.M."/>
            <person name="Collen J."/>
            <person name="Corre E."/>
            <person name="Da Silva C."/>
            <person name="Delage L."/>
            <person name="Delaroque N."/>
            <person name="Dittami S.M."/>
            <person name="Doulbeau S."/>
            <person name="Elias M."/>
            <person name="Farnham G."/>
            <person name="Gachon C.M."/>
            <person name="Gschloessl B."/>
            <person name="Heesch S."/>
            <person name="Jabbari K."/>
            <person name="Jubin C."/>
            <person name="Kawai H."/>
            <person name="Kimura K."/>
            <person name="Kloareg B."/>
            <person name="Kupper F.C."/>
            <person name="Lang D."/>
            <person name="Le Bail A."/>
            <person name="Leblanc C."/>
            <person name="Lerouge P."/>
            <person name="Lohr M."/>
            <person name="Lopez P.J."/>
            <person name="Martens C."/>
            <person name="Maumus F."/>
            <person name="Michel G."/>
            <person name="Miranda-Saavedra D."/>
            <person name="Morales J."/>
            <person name="Moreau H."/>
            <person name="Motomura T."/>
            <person name="Nagasato C."/>
            <person name="Napoli C.A."/>
            <person name="Nelson D.R."/>
            <person name="Nyvall-Collen P."/>
            <person name="Peters A.F."/>
            <person name="Pommier C."/>
            <person name="Potin P."/>
            <person name="Poulain J."/>
            <person name="Quesneville H."/>
            <person name="Read B."/>
            <person name="Rensing S.A."/>
            <person name="Ritter A."/>
            <person name="Rousvoal S."/>
            <person name="Samanta M."/>
            <person name="Samson G."/>
            <person name="Schroeder D.C."/>
            <person name="Segurens B."/>
            <person name="Strittmatter M."/>
            <person name="Tonon T."/>
            <person name="Tregear J.W."/>
            <person name="Valentin K."/>
            <person name="von Dassow P."/>
            <person name="Yamagishi T."/>
            <person name="Van de Peer Y."/>
            <person name="Wincker P."/>
        </authorList>
    </citation>
    <scope>NUCLEOTIDE SEQUENCE [LARGE SCALE GENOMIC DNA]</scope>
    <source>
        <strain evidence="9">Ec32 / CCAP1310/4</strain>
    </source>
</reference>
<proteinExistence type="predicted"/>
<name>D7G2P5_ECTSI</name>
<feature type="compositionally biased region" description="Basic and acidic residues" evidence="5">
    <location>
        <begin position="191"/>
        <end position="202"/>
    </location>
</feature>
<feature type="domain" description="USP" evidence="7">
    <location>
        <begin position="257"/>
        <end position="1488"/>
    </location>
</feature>
<feature type="compositionally biased region" description="Low complexity" evidence="5">
    <location>
        <begin position="827"/>
        <end position="850"/>
    </location>
</feature>
<evidence type="ECO:0000259" key="6">
    <source>
        <dbReference type="PROSITE" id="PS50199"/>
    </source>
</evidence>
<evidence type="ECO:0000256" key="4">
    <source>
        <dbReference type="PROSITE-ProRule" id="PRU00322"/>
    </source>
</evidence>
<evidence type="ECO:0000256" key="2">
    <source>
        <dbReference type="ARBA" id="ARBA00022771"/>
    </source>
</evidence>
<feature type="compositionally biased region" description="Gly residues" evidence="5">
    <location>
        <begin position="695"/>
        <end position="712"/>
    </location>
</feature>
<feature type="compositionally biased region" description="Low complexity" evidence="5">
    <location>
        <begin position="218"/>
        <end position="233"/>
    </location>
</feature>
<feature type="region of interest" description="Disordered" evidence="5">
    <location>
        <begin position="187"/>
        <end position="243"/>
    </location>
</feature>
<dbReference type="OMA" id="PCVPCRV"/>
<gene>
    <name evidence="8" type="ORF">Esi_0048_0091</name>
</gene>
<feature type="compositionally biased region" description="Basic and acidic residues" evidence="5">
    <location>
        <begin position="1075"/>
        <end position="1084"/>
    </location>
</feature>
<dbReference type="GO" id="GO:0000082">
    <property type="term" value="P:G1/S transition of mitotic cell cycle"/>
    <property type="evidence" value="ECO:0007669"/>
    <property type="project" value="TreeGrafter"/>
</dbReference>
<dbReference type="PROSITE" id="PS00972">
    <property type="entry name" value="USP_1"/>
    <property type="match status" value="1"/>
</dbReference>
<dbReference type="eggNOG" id="ENOG502SYYR">
    <property type="taxonomic scope" value="Eukaryota"/>
</dbReference>
<evidence type="ECO:0000256" key="5">
    <source>
        <dbReference type="SAM" id="MobiDB-lite"/>
    </source>
</evidence>
<feature type="compositionally biased region" description="Low complexity" evidence="5">
    <location>
        <begin position="588"/>
        <end position="609"/>
    </location>
</feature>
<evidence type="ECO:0000313" key="8">
    <source>
        <dbReference type="EMBL" id="CBJ26870.1"/>
    </source>
</evidence>
<accession>D7G2P5</accession>
<feature type="compositionally biased region" description="Gly residues" evidence="5">
    <location>
        <begin position="1413"/>
        <end position="1445"/>
    </location>
</feature>
<feature type="compositionally biased region" description="Basic and acidic residues" evidence="5">
    <location>
        <begin position="1446"/>
        <end position="1458"/>
    </location>
</feature>
<feature type="compositionally biased region" description="Gly residues" evidence="5">
    <location>
        <begin position="96"/>
        <end position="119"/>
    </location>
</feature>
<dbReference type="SUPFAM" id="SSF54001">
    <property type="entry name" value="Cysteine proteinases"/>
    <property type="match status" value="2"/>
</dbReference>
<feature type="compositionally biased region" description="Basic and acidic residues" evidence="5">
    <location>
        <begin position="1042"/>
        <end position="1065"/>
    </location>
</feature>
<dbReference type="InParanoid" id="D7G2P5"/>
<dbReference type="Gene3D" id="2.30.30.380">
    <property type="entry name" value="Zn-finger domain of Sec23/24"/>
    <property type="match status" value="1"/>
</dbReference>
<feature type="region of interest" description="Disordered" evidence="5">
    <location>
        <begin position="1411"/>
        <end position="1458"/>
    </location>
</feature>
<protein>
    <recommendedName>
        <fullName evidence="10">USP domain-containing protein</fullName>
    </recommendedName>
</protein>
<sequence length="1548" mass="156080">MSKSIKAKCRVLHSRKTTNRPVGQAVLEDRLRFDADSKTITAGSKSKMKLSDLEVPPQEANGEVQLVSRNMRIVTDSTTDSRELLASVKEAYRLESGGGGGGGGGGGRKRGGGSGGGGTPRTKAFKPLNTLNLVSRPPAQASRGGKRGKKMASVAAAAGGAAGGDAKRHRSALGGMGAMSSGTLYRGGGGLERRGSGNDRRGYRAGCDDEEGRRRRPTGGVASTARAAASKAAGRGGGGGQQLTRYMTHREPLSRREGFRNMGNTCYLNACLQGLLSLSGFVGDLRRKCWVLAMLKPPPPAATGGVDGDRVDVAGGGDGGGDDAIDIRDSPHPRAVAVNDDDEDGGDTPTPPPLPPILYEALLRLSLEARGSHGLMDASPLKRAMDRHSDRFAGNLQQDAHEFLGDLVNVLHEETQPRLDIAAGYVGKPLAAAAAVSGGGDKGKKVEVAVGAERSGRTRKTSSGGGGGGDGGFGSGGGGGSDIGSGDSGGGVTMVDLSSTDSGDEGREEPDVYGGGWDDGEDFAAAAEAAAAAASATATASGSAGSGGDGGGGGGGRNGSGGGGGGGVFEVFDLDSDGSCSDDDRNGTTAAASSPPTAPKLSTTTTTARGETRTEGGDEDGEGPEGGREDEEALRQKERLMPTTRHFHAEVEATLTCTKCSYSRRRRELYRDFSLDVPEPARRKQQQQQQQQQERGGGGGRTGGGGDGGVSGLGDLLDSFFQPSELSLRCERCGHDRVRAEHSLAELPGALVLHVKRFKPAASAPPPPPPPPPKAKVVESASEATSPVAGSAKSPLLPPPPPVGRSSIAPAGASATAGVPSPEDDAGCAAAVDAGGSSEGVVASTPPVAVVGGGSTGASSRSGSSGSGVTSGGGGGGGGGGRSYGGVSYVKLSSPVSVPLELDLERFCSGYTGNAPAEDLGKQVDSLDGLGILPRAPRSPSAFASLRAAGTGLCAAIRAAPKSAAAASSGGGGGGEKRASDDVSVDLFAREGWSSTSSLTSSGRDGVGEGGGGGSAAPGVNRRALGPLGETTNSSTGGGGIGDRRRGIRETVAERRERVAKEKENSSAAAGGGDRWADQDETTSRNRSHKLHNNVCLGPDGKVDYLDTLRSLNKPNSAGGLRDRRRSPLPGVGLSPLGGTGRGSGRLFSGGDGGGRRSDLGRSDLRMADHASAGLLAQRAFKRKRRQEIDDDNEKQLEEALAASKREAFGPEGEAQEDEAADLAKAICLSQEGGGGGGGGGCSDEWACAACTFINEASMVACVMCGTPMSEPPPPPPPGTPPAETEMSSLAGDGGGGSADGKSGESSGAQRRGSGARGGGEEEAVVALGDVRQWTAEDASPQPQPPPPLGRGDDAKKKQQESPPQPPPEQPQALRVPRKGPLRARYELRGILHHLGRHAFAGHYVTDVREEGGGGGRGGGGSGGGGSGGGGDGGIVGAAGSWGGKAGREGGGRGWKRYDDSVVSPLTEAEALGGEAQRTCYLCFYSLVEDAGVDDDVCEGLSPCVPCRVDDDVCEGLSPCVPCRVDDFLATVPPSSSDAVSPSHGRRT</sequence>
<dbReference type="InterPro" id="IPR050164">
    <property type="entry name" value="Peptidase_C19"/>
</dbReference>
<keyword evidence="3" id="KW-0862">Zinc</keyword>
<organism evidence="8 9">
    <name type="scientific">Ectocarpus siliculosus</name>
    <name type="common">Brown alga</name>
    <name type="synonym">Conferva siliculosa</name>
    <dbReference type="NCBI Taxonomy" id="2880"/>
    <lineage>
        <taxon>Eukaryota</taxon>
        <taxon>Sar</taxon>
        <taxon>Stramenopiles</taxon>
        <taxon>Ochrophyta</taxon>
        <taxon>PX clade</taxon>
        <taxon>Phaeophyceae</taxon>
        <taxon>Ectocarpales</taxon>
        <taxon>Ectocarpaceae</taxon>
        <taxon>Ectocarpus</taxon>
    </lineage>
</organism>
<dbReference type="PANTHER" id="PTHR24006:SF915">
    <property type="entry name" value="UBIQUITIN CARBOXYL-TERMINAL HYDROLASE-RELATED"/>
    <property type="match status" value="1"/>
</dbReference>
<feature type="compositionally biased region" description="Basic and acidic residues" evidence="5">
    <location>
        <begin position="672"/>
        <end position="682"/>
    </location>
</feature>
<dbReference type="Pfam" id="PF00443">
    <property type="entry name" value="UCH"/>
    <property type="match status" value="1"/>
</dbReference>
<feature type="compositionally biased region" description="Gly residues" evidence="5">
    <location>
        <begin position="463"/>
        <end position="492"/>
    </location>
</feature>
<evidence type="ECO:0000313" key="9">
    <source>
        <dbReference type="Proteomes" id="UP000002630"/>
    </source>
</evidence>
<dbReference type="GO" id="GO:0005634">
    <property type="term" value="C:nucleus"/>
    <property type="evidence" value="ECO:0007669"/>
    <property type="project" value="TreeGrafter"/>
</dbReference>
<feature type="compositionally biased region" description="Gly residues" evidence="5">
    <location>
        <begin position="865"/>
        <end position="880"/>
    </location>
</feature>
<feature type="region of interest" description="Disordered" evidence="5">
    <location>
        <begin position="1336"/>
        <end position="1378"/>
    </location>
</feature>
<dbReference type="Proteomes" id="UP000002630">
    <property type="component" value="Linkage Group LG23"/>
</dbReference>
<dbReference type="InterPro" id="IPR018200">
    <property type="entry name" value="USP_CS"/>
</dbReference>
<dbReference type="PROSITE" id="PS50235">
    <property type="entry name" value="USP_3"/>
    <property type="match status" value="1"/>
</dbReference>
<feature type="compositionally biased region" description="Gly residues" evidence="5">
    <location>
        <begin position="544"/>
        <end position="568"/>
    </location>
</feature>
<feature type="compositionally biased region" description="Low complexity" evidence="5">
    <location>
        <begin position="994"/>
        <end position="1004"/>
    </location>
</feature>
<feature type="region of interest" description="Disordered" evidence="5">
    <location>
        <begin position="1269"/>
        <end position="1322"/>
    </location>
</feature>
<feature type="domain" description="RanBP2-type" evidence="6">
    <location>
        <begin position="1242"/>
        <end position="1271"/>
    </location>
</feature>
<feature type="compositionally biased region" description="Low complexity" evidence="5">
    <location>
        <begin position="1282"/>
        <end position="1291"/>
    </location>
</feature>
<dbReference type="EMBL" id="FN649748">
    <property type="protein sequence ID" value="CBJ26870.1"/>
    <property type="molecule type" value="Genomic_DNA"/>
</dbReference>
<feature type="compositionally biased region" description="Gly residues" evidence="5">
    <location>
        <begin position="1136"/>
        <end position="1153"/>
    </location>
</feature>
<dbReference type="STRING" id="2880.D7G2P5"/>
<feature type="region of interest" description="Disordered" evidence="5">
    <location>
        <begin position="994"/>
        <end position="1099"/>
    </location>
</feature>
<dbReference type="InterPro" id="IPR038765">
    <property type="entry name" value="Papain-like_cys_pep_sf"/>
</dbReference>
<keyword evidence="2 4" id="KW-0863">Zinc-finger</keyword>
<dbReference type="InterPro" id="IPR001394">
    <property type="entry name" value="Peptidase_C19_UCH"/>
</dbReference>
<dbReference type="Gene3D" id="3.90.70.10">
    <property type="entry name" value="Cysteine proteinases"/>
    <property type="match status" value="3"/>
</dbReference>
<dbReference type="PANTHER" id="PTHR24006">
    <property type="entry name" value="UBIQUITIN CARBOXYL-TERMINAL HYDROLASE"/>
    <property type="match status" value="1"/>
</dbReference>
<feature type="compositionally biased region" description="Acidic residues" evidence="5">
    <location>
        <begin position="617"/>
        <end position="632"/>
    </location>
</feature>
<feature type="compositionally biased region" description="Basic and acidic residues" evidence="5">
    <location>
        <begin position="1351"/>
        <end position="1360"/>
    </location>
</feature>
<dbReference type="EMBL" id="FN648685">
    <property type="protein sequence ID" value="CBJ26870.1"/>
    <property type="molecule type" value="Genomic_DNA"/>
</dbReference>
<evidence type="ECO:0000256" key="1">
    <source>
        <dbReference type="ARBA" id="ARBA00022723"/>
    </source>
</evidence>
<evidence type="ECO:0000256" key="3">
    <source>
        <dbReference type="ARBA" id="ARBA00022833"/>
    </source>
</evidence>
<dbReference type="PROSITE" id="PS01358">
    <property type="entry name" value="ZF_RANBP2_1"/>
    <property type="match status" value="1"/>
</dbReference>
<evidence type="ECO:0008006" key="10">
    <source>
        <dbReference type="Google" id="ProtNLM"/>
    </source>
</evidence>
<dbReference type="PROSITE" id="PS50199">
    <property type="entry name" value="ZF_RANBP2_2"/>
    <property type="match status" value="1"/>
</dbReference>
<feature type="region of interest" description="Disordered" evidence="5">
    <location>
        <begin position="436"/>
        <end position="520"/>
    </location>
</feature>
<feature type="region of interest" description="Disordered" evidence="5">
    <location>
        <begin position="315"/>
        <end position="351"/>
    </location>
</feature>
<keyword evidence="1" id="KW-0479">Metal-binding</keyword>
<dbReference type="GO" id="GO:0008270">
    <property type="term" value="F:zinc ion binding"/>
    <property type="evidence" value="ECO:0007669"/>
    <property type="project" value="UniProtKB-KW"/>
</dbReference>
<dbReference type="GO" id="GO:0004843">
    <property type="term" value="F:cysteine-type deubiquitinase activity"/>
    <property type="evidence" value="ECO:0007669"/>
    <property type="project" value="InterPro"/>
</dbReference>